<dbReference type="InterPro" id="IPR001611">
    <property type="entry name" value="Leu-rich_rpt"/>
</dbReference>
<proteinExistence type="predicted"/>
<organism evidence="10 11">
    <name type="scientific">Canna indica</name>
    <name type="common">Indian-shot</name>
    <dbReference type="NCBI Taxonomy" id="4628"/>
    <lineage>
        <taxon>Eukaryota</taxon>
        <taxon>Viridiplantae</taxon>
        <taxon>Streptophyta</taxon>
        <taxon>Embryophyta</taxon>
        <taxon>Tracheophyta</taxon>
        <taxon>Spermatophyta</taxon>
        <taxon>Magnoliopsida</taxon>
        <taxon>Liliopsida</taxon>
        <taxon>Zingiberales</taxon>
        <taxon>Cannaceae</taxon>
        <taxon>Canna</taxon>
    </lineage>
</organism>
<accession>A0AAQ3K6Q6</accession>
<evidence type="ECO:0000256" key="7">
    <source>
        <dbReference type="ARBA" id="ARBA00023136"/>
    </source>
</evidence>
<dbReference type="FunFam" id="3.80.10.10:FF:000129">
    <property type="entry name" value="Leucine-rich repeat receptor-like kinase"/>
    <property type="match status" value="1"/>
</dbReference>
<comment type="subcellular location">
    <subcellularLocation>
        <location evidence="1">Membrane</location>
        <topology evidence="1">Single-pass type I membrane protein</topology>
    </subcellularLocation>
</comment>
<dbReference type="EMBL" id="CP136892">
    <property type="protein sequence ID" value="WOL02905.1"/>
    <property type="molecule type" value="Genomic_DNA"/>
</dbReference>
<dbReference type="InterPro" id="IPR013210">
    <property type="entry name" value="LRR_N_plant-typ"/>
</dbReference>
<dbReference type="GO" id="GO:0016020">
    <property type="term" value="C:membrane"/>
    <property type="evidence" value="ECO:0007669"/>
    <property type="project" value="UniProtKB-SubCell"/>
</dbReference>
<dbReference type="PANTHER" id="PTHR48063">
    <property type="entry name" value="LRR RECEPTOR-LIKE KINASE"/>
    <property type="match status" value="1"/>
</dbReference>
<dbReference type="InterPro" id="IPR032675">
    <property type="entry name" value="LRR_dom_sf"/>
</dbReference>
<dbReference type="Pfam" id="PF08263">
    <property type="entry name" value="LRRNT_2"/>
    <property type="match status" value="1"/>
</dbReference>
<evidence type="ECO:0000256" key="3">
    <source>
        <dbReference type="ARBA" id="ARBA00022692"/>
    </source>
</evidence>
<dbReference type="Proteomes" id="UP001327560">
    <property type="component" value="Chromosome 3"/>
</dbReference>
<evidence type="ECO:0000256" key="5">
    <source>
        <dbReference type="ARBA" id="ARBA00022737"/>
    </source>
</evidence>
<keyword evidence="2" id="KW-0433">Leucine-rich repeat</keyword>
<evidence type="ECO:0000256" key="1">
    <source>
        <dbReference type="ARBA" id="ARBA00004479"/>
    </source>
</evidence>
<dbReference type="InterPro" id="IPR046956">
    <property type="entry name" value="RLP23-like"/>
</dbReference>
<dbReference type="SUPFAM" id="SSF52058">
    <property type="entry name" value="L domain-like"/>
    <property type="match status" value="1"/>
</dbReference>
<evidence type="ECO:0000256" key="4">
    <source>
        <dbReference type="ARBA" id="ARBA00022729"/>
    </source>
</evidence>
<evidence type="ECO:0000259" key="9">
    <source>
        <dbReference type="Pfam" id="PF08263"/>
    </source>
</evidence>
<dbReference type="Pfam" id="PF00560">
    <property type="entry name" value="LRR_1"/>
    <property type="match status" value="2"/>
</dbReference>
<evidence type="ECO:0000313" key="10">
    <source>
        <dbReference type="EMBL" id="WOL02905.1"/>
    </source>
</evidence>
<keyword evidence="8" id="KW-0325">Glycoprotein</keyword>
<keyword evidence="5" id="KW-0677">Repeat</keyword>
<keyword evidence="11" id="KW-1185">Reference proteome</keyword>
<keyword evidence="6" id="KW-1133">Transmembrane helix</keyword>
<evidence type="ECO:0000256" key="2">
    <source>
        <dbReference type="ARBA" id="ARBA00022614"/>
    </source>
</evidence>
<evidence type="ECO:0000256" key="8">
    <source>
        <dbReference type="ARBA" id="ARBA00023180"/>
    </source>
</evidence>
<evidence type="ECO:0000313" key="11">
    <source>
        <dbReference type="Proteomes" id="UP001327560"/>
    </source>
</evidence>
<reference evidence="10 11" key="1">
    <citation type="submission" date="2023-10" db="EMBL/GenBank/DDBJ databases">
        <title>Chromosome-scale genome assembly provides insights into flower coloration mechanisms of Canna indica.</title>
        <authorList>
            <person name="Li C."/>
        </authorList>
    </citation>
    <scope>NUCLEOTIDE SEQUENCE [LARGE SCALE GENOMIC DNA]</scope>
    <source>
        <tissue evidence="10">Flower</tissue>
    </source>
</reference>
<keyword evidence="4" id="KW-0732">Signal</keyword>
<protein>
    <recommendedName>
        <fullName evidence="9">Leucine-rich repeat-containing N-terminal plant-type domain-containing protein</fullName>
    </recommendedName>
</protein>
<dbReference type="PANTHER" id="PTHR48063:SF90">
    <property type="entry name" value="OS11G0565920 PROTEIN"/>
    <property type="match status" value="1"/>
</dbReference>
<name>A0AAQ3K6Q6_9LILI</name>
<dbReference type="Gene3D" id="3.80.10.10">
    <property type="entry name" value="Ribonuclease Inhibitor"/>
    <property type="match status" value="1"/>
</dbReference>
<feature type="domain" description="Leucine-rich repeat-containing N-terminal plant-type" evidence="9">
    <location>
        <begin position="19"/>
        <end position="57"/>
    </location>
</feature>
<keyword evidence="3" id="KW-0812">Transmembrane</keyword>
<evidence type="ECO:0000256" key="6">
    <source>
        <dbReference type="ARBA" id="ARBA00022989"/>
    </source>
</evidence>
<keyword evidence="7" id="KW-0472">Membrane</keyword>
<sequence>MLEVFLLIMPSSCKRCFKAERAALLDFKAGVVDDPSYLLSSWKVVEDCCRWSGVVCDNQTGHVVELNLQPYMKVGFLNQSLLSLTHLDRLNLSYNDFGGIQIPDFMGSFPKLRYLDLSSSNFSSKIPSQLGNLSTLLYLDLSIWRTRAVARTARSCAFRRCLELCRDGKKRLIELEINMLKMDLNKITTTLA</sequence>
<dbReference type="AlphaFoldDB" id="A0AAQ3K6Q6"/>
<gene>
    <name evidence="10" type="ORF">Cni_G11624</name>
</gene>